<accession>A0A221T2S9</accession>
<proteinExistence type="predicted"/>
<keyword evidence="2" id="KW-0614">Plasmid</keyword>
<gene>
    <name evidence="2" type="ORF">DFI_18320</name>
</gene>
<geneLocation type="plasmid" evidence="3">
    <name>pdfi3</name>
</geneLocation>
<dbReference type="EMBL" id="CP021084">
    <property type="protein sequence ID" value="ASN83156.1"/>
    <property type="molecule type" value="Genomic_DNA"/>
</dbReference>
<evidence type="ECO:0000313" key="3">
    <source>
        <dbReference type="Proteomes" id="UP000259030"/>
    </source>
</evidence>
<evidence type="ECO:0000256" key="1">
    <source>
        <dbReference type="SAM" id="SignalP"/>
    </source>
</evidence>
<sequence>MLKHFMTALLSAAVLSSATAATLQNGSVLDQVIWKVDRNMTPVGQYQGLALYAAASAQRPNVVMLVATNSLNAGAWKWCESTFAAGEVIKALKPGRTEGDIDVTLARGETLRVVTINAAHAHQSAGLGTGRCGV</sequence>
<feature type="signal peptide" evidence="1">
    <location>
        <begin position="1"/>
        <end position="20"/>
    </location>
</feature>
<protein>
    <submittedName>
        <fullName evidence="2">Uncharacterized protein</fullName>
    </submittedName>
</protein>
<keyword evidence="1" id="KW-0732">Signal</keyword>
<evidence type="ECO:0000313" key="2">
    <source>
        <dbReference type="EMBL" id="ASN83156.1"/>
    </source>
</evidence>
<dbReference type="AlphaFoldDB" id="A0A221T2S9"/>
<dbReference type="Proteomes" id="UP000259030">
    <property type="component" value="Plasmid pDFI3"/>
</dbReference>
<dbReference type="RefSeq" id="WP_027464376.1">
    <property type="nucleotide sequence ID" value="NZ_CP021084.1"/>
</dbReference>
<organism evidence="2 3">
    <name type="scientific">Deinococcus ficus</name>
    <dbReference type="NCBI Taxonomy" id="317577"/>
    <lineage>
        <taxon>Bacteria</taxon>
        <taxon>Thermotogati</taxon>
        <taxon>Deinococcota</taxon>
        <taxon>Deinococci</taxon>
        <taxon>Deinococcales</taxon>
        <taxon>Deinococcaceae</taxon>
        <taxon>Deinococcus</taxon>
    </lineage>
</organism>
<reference evidence="2 3" key="1">
    <citation type="submission" date="2017-05" db="EMBL/GenBank/DDBJ databases">
        <title>The complete genome sequence of Deinococcus ficus isolated from the rhizosphere of the Ficus religiosa L. in Taiwan.</title>
        <authorList>
            <person name="Wu K.-M."/>
            <person name="Liao T.-L."/>
            <person name="Liu Y.-M."/>
            <person name="Young C.-C."/>
            <person name="Tsai S.-F."/>
        </authorList>
    </citation>
    <scope>NUCLEOTIDE SEQUENCE [LARGE SCALE GENOMIC DNA]</scope>
    <source>
        <strain evidence="2 3">CC-FR2-10</strain>
        <plasmid evidence="3">pdfi3</plasmid>
    </source>
</reference>
<feature type="chain" id="PRO_5011294641" evidence="1">
    <location>
        <begin position="21"/>
        <end position="134"/>
    </location>
</feature>
<dbReference type="KEGG" id="dfc:DFI_18320"/>
<keyword evidence="3" id="KW-1185">Reference proteome</keyword>
<name>A0A221T2S9_9DEIO</name>